<dbReference type="EnsemblMetazoa" id="Aqu2.1.06335_001">
    <property type="protein sequence ID" value="Aqu2.1.06335_001"/>
    <property type="gene ID" value="Aqu2.1.06335"/>
</dbReference>
<name>A0A1X7SW78_AMPQE</name>
<accession>A0A1X7SW78</accession>
<reference evidence="1" key="1">
    <citation type="submission" date="2017-05" db="UniProtKB">
        <authorList>
            <consortium name="EnsemblMetazoa"/>
        </authorList>
    </citation>
    <scope>IDENTIFICATION</scope>
</reference>
<organism evidence="1">
    <name type="scientific">Amphimedon queenslandica</name>
    <name type="common">Sponge</name>
    <dbReference type="NCBI Taxonomy" id="400682"/>
    <lineage>
        <taxon>Eukaryota</taxon>
        <taxon>Metazoa</taxon>
        <taxon>Porifera</taxon>
        <taxon>Demospongiae</taxon>
        <taxon>Heteroscleromorpha</taxon>
        <taxon>Haplosclerida</taxon>
        <taxon>Niphatidae</taxon>
        <taxon>Amphimedon</taxon>
    </lineage>
</organism>
<dbReference type="InParanoid" id="A0A1X7SW78"/>
<protein>
    <submittedName>
        <fullName evidence="1">Uncharacterized protein</fullName>
    </submittedName>
</protein>
<proteinExistence type="predicted"/>
<sequence length="56" mass="6687">MHRTYWMKSAAVTTYSVGFGKSAKNYFELKKDENTLVMEGKTMEEAFRRHRESIYM</sequence>
<evidence type="ECO:0000313" key="1">
    <source>
        <dbReference type="EnsemblMetazoa" id="Aqu2.1.06335_001"/>
    </source>
</evidence>
<dbReference type="AlphaFoldDB" id="A0A1X7SW78"/>